<dbReference type="EMBL" id="FXAM01000001">
    <property type="protein sequence ID" value="SMF95490.1"/>
    <property type="molecule type" value="Genomic_DNA"/>
</dbReference>
<dbReference type="AlphaFoldDB" id="A0A1Y6CZ42"/>
<name>A0A1Y6CZ42_9GAMM</name>
<dbReference type="Gene3D" id="2.60.200.20">
    <property type="match status" value="1"/>
</dbReference>
<organism evidence="2 3">
    <name type="scientific">Methylomagnum ishizawai</name>
    <dbReference type="NCBI Taxonomy" id="1760988"/>
    <lineage>
        <taxon>Bacteria</taxon>
        <taxon>Pseudomonadati</taxon>
        <taxon>Pseudomonadota</taxon>
        <taxon>Gammaproteobacteria</taxon>
        <taxon>Methylococcales</taxon>
        <taxon>Methylococcaceae</taxon>
        <taxon>Methylomagnum</taxon>
    </lineage>
</organism>
<protein>
    <submittedName>
        <fullName evidence="2">FHA domain-containing protein</fullName>
    </submittedName>
</protein>
<dbReference type="SUPFAM" id="SSF49879">
    <property type="entry name" value="SMAD/FHA domain"/>
    <property type="match status" value="1"/>
</dbReference>
<dbReference type="STRING" id="1760988.SAMN02949497_2854"/>
<keyword evidence="3" id="KW-1185">Reference proteome</keyword>
<dbReference type="RefSeq" id="WP_176225238.1">
    <property type="nucleotide sequence ID" value="NZ_FXAM01000001.1"/>
</dbReference>
<dbReference type="InterPro" id="IPR008984">
    <property type="entry name" value="SMAD_FHA_dom_sf"/>
</dbReference>
<evidence type="ECO:0000259" key="1">
    <source>
        <dbReference type="Pfam" id="PF00498"/>
    </source>
</evidence>
<sequence length="202" mass="22353">MSKLTVTFKGIPLQSIELERDEISIGRNPSNAVYIDSLALADFHAMVKFTQEGYVIQQLQMDFPVYLNGRPVSRERLDDGDHILIGKHDLYFSQRPPAPRTTPLPEPGPTNVFRAFEGSFQVMNGKKIGMVIPLKQTLTQIGKGPTGLVVVNKGDAGYTISPKDGEVLLTVNGNSLQIGEEVLLQNNDIVRINSSLLLFFQK</sequence>
<evidence type="ECO:0000313" key="2">
    <source>
        <dbReference type="EMBL" id="SMF95490.1"/>
    </source>
</evidence>
<dbReference type="Proteomes" id="UP000192923">
    <property type="component" value="Unassembled WGS sequence"/>
</dbReference>
<evidence type="ECO:0000313" key="3">
    <source>
        <dbReference type="Proteomes" id="UP000192923"/>
    </source>
</evidence>
<dbReference type="CDD" id="cd00060">
    <property type="entry name" value="FHA"/>
    <property type="match status" value="1"/>
</dbReference>
<gene>
    <name evidence="2" type="ORF">SAMN02949497_2854</name>
</gene>
<dbReference type="InterPro" id="IPR000253">
    <property type="entry name" value="FHA_dom"/>
</dbReference>
<dbReference type="Pfam" id="PF00498">
    <property type="entry name" value="FHA"/>
    <property type="match status" value="1"/>
</dbReference>
<proteinExistence type="predicted"/>
<feature type="domain" description="FHA" evidence="1">
    <location>
        <begin position="23"/>
        <end position="86"/>
    </location>
</feature>
<reference evidence="2 3" key="1">
    <citation type="submission" date="2016-12" db="EMBL/GenBank/DDBJ databases">
        <authorList>
            <person name="Song W.-J."/>
            <person name="Kurnit D.M."/>
        </authorList>
    </citation>
    <scope>NUCLEOTIDE SEQUENCE [LARGE SCALE GENOMIC DNA]</scope>
    <source>
        <strain evidence="2 3">175</strain>
    </source>
</reference>
<accession>A0A1Y6CZ42</accession>